<dbReference type="Proteomes" id="UP000474296">
    <property type="component" value="Unassembled WGS sequence"/>
</dbReference>
<proteinExistence type="predicted"/>
<keyword evidence="2" id="KW-0732">Signal</keyword>
<gene>
    <name evidence="3" type="ORF">GWK10_09855</name>
</gene>
<name>A0A6M0CI11_9FLAO</name>
<feature type="compositionally biased region" description="Basic and acidic residues" evidence="1">
    <location>
        <begin position="64"/>
        <end position="84"/>
    </location>
</feature>
<dbReference type="AlphaFoldDB" id="A0A6M0CI11"/>
<keyword evidence="4" id="KW-1185">Reference proteome</keyword>
<evidence type="ECO:0000256" key="2">
    <source>
        <dbReference type="SAM" id="SignalP"/>
    </source>
</evidence>
<reference evidence="3 4" key="1">
    <citation type="submission" date="2020-01" db="EMBL/GenBank/DDBJ databases">
        <title>Spongiivirga citrea KCTC 32990T.</title>
        <authorList>
            <person name="Wang G."/>
        </authorList>
    </citation>
    <scope>NUCLEOTIDE SEQUENCE [LARGE SCALE GENOMIC DNA]</scope>
    <source>
        <strain evidence="3 4">KCTC 32990</strain>
    </source>
</reference>
<evidence type="ECO:0008006" key="5">
    <source>
        <dbReference type="Google" id="ProtNLM"/>
    </source>
</evidence>
<feature type="chain" id="PRO_5027004466" description="DUF4251 domain-containing protein" evidence="2">
    <location>
        <begin position="21"/>
        <end position="321"/>
    </location>
</feature>
<evidence type="ECO:0000313" key="3">
    <source>
        <dbReference type="EMBL" id="NER17515.1"/>
    </source>
</evidence>
<accession>A0A6M0CI11</accession>
<evidence type="ECO:0000256" key="1">
    <source>
        <dbReference type="SAM" id="MobiDB-lite"/>
    </source>
</evidence>
<feature type="region of interest" description="Disordered" evidence="1">
    <location>
        <begin position="64"/>
        <end position="86"/>
    </location>
</feature>
<dbReference type="RefSeq" id="WP_164032118.1">
    <property type="nucleotide sequence ID" value="NZ_JAABOQ010000004.1"/>
</dbReference>
<dbReference type="EMBL" id="JAABOQ010000004">
    <property type="protein sequence ID" value="NER17515.1"/>
    <property type="molecule type" value="Genomic_DNA"/>
</dbReference>
<sequence>MKAKILVIAIFFLFTGQVHSQTQEQQEQIEKAKRMLDSIKNLPQYKEAMERAKNAMDMIPKSVLEKGREENLRRKQQKEEEKKALAAKNKISREKGMNEYYWRNRIASDTAGKFENWSFGNVEIRSRYRNKEMKWEELKMGTISSDGTVNIKLPAIDTFTLRTMNQHQHETEMVLTKDEWLTYSNPNTGYFSTRFTMDIFQGEKRLGTLSLGNDVVPVVNLNSPFGYGKPGDGYTAFWVYVSETNSITGTKSMETANPNDAGKITHNLHFKQGWNIIKVKVSGKINTLRTGKEQWKNKEHTAMTSLPSDCKFFFLSPEIKH</sequence>
<protein>
    <recommendedName>
        <fullName evidence="5">DUF4251 domain-containing protein</fullName>
    </recommendedName>
</protein>
<organism evidence="3 4">
    <name type="scientific">Spongiivirga citrea</name>
    <dbReference type="NCBI Taxonomy" id="1481457"/>
    <lineage>
        <taxon>Bacteria</taxon>
        <taxon>Pseudomonadati</taxon>
        <taxon>Bacteroidota</taxon>
        <taxon>Flavobacteriia</taxon>
        <taxon>Flavobacteriales</taxon>
        <taxon>Flavobacteriaceae</taxon>
        <taxon>Spongiivirga</taxon>
    </lineage>
</organism>
<comment type="caution">
    <text evidence="3">The sequence shown here is derived from an EMBL/GenBank/DDBJ whole genome shotgun (WGS) entry which is preliminary data.</text>
</comment>
<evidence type="ECO:0000313" key="4">
    <source>
        <dbReference type="Proteomes" id="UP000474296"/>
    </source>
</evidence>
<feature type="signal peptide" evidence="2">
    <location>
        <begin position="1"/>
        <end position="20"/>
    </location>
</feature>